<dbReference type="InterPro" id="IPR025507">
    <property type="entry name" value="DUF4394"/>
</dbReference>
<feature type="chain" id="PRO_5002326934" description="DUF4394 domain-containing protein" evidence="1">
    <location>
        <begin position="35"/>
        <end position="310"/>
    </location>
</feature>
<evidence type="ECO:0000313" key="3">
    <source>
        <dbReference type="EMBL" id="KJE22271.1"/>
    </source>
</evidence>
<evidence type="ECO:0000259" key="2">
    <source>
        <dbReference type="Pfam" id="PF14339"/>
    </source>
</evidence>
<evidence type="ECO:0000256" key="1">
    <source>
        <dbReference type="SAM" id="SignalP"/>
    </source>
</evidence>
<dbReference type="PATRIC" id="fig|1502723.3.peg.2769"/>
<feature type="signal peptide" evidence="1">
    <location>
        <begin position="1"/>
        <end position="34"/>
    </location>
</feature>
<dbReference type="Proteomes" id="UP000032545">
    <property type="component" value="Unassembled WGS sequence"/>
</dbReference>
<dbReference type="OrthoDB" id="531718at2"/>
<reference evidence="3 4" key="2">
    <citation type="journal article" date="2016" name="Genome Announc.">
        <title>Permanent Draft Genome Sequences for Two Variants of Frankia sp. Strain CpI1, the First Frankia Strain Isolated from Root Nodules of Comptonia peregrina.</title>
        <authorList>
            <person name="Oshone R."/>
            <person name="Hurst S.G.IV."/>
            <person name="Abebe-Akele F."/>
            <person name="Simpson S."/>
            <person name="Morris K."/>
            <person name="Thomas W.K."/>
            <person name="Tisa L.S."/>
        </authorList>
    </citation>
    <scope>NUCLEOTIDE SEQUENCE [LARGE SCALE GENOMIC DNA]</scope>
    <source>
        <strain evidence="4">CpI1-S</strain>
    </source>
</reference>
<dbReference type="Pfam" id="PF14339">
    <property type="entry name" value="DUF4394"/>
    <property type="match status" value="1"/>
</dbReference>
<accession>A0A0D8BDM1</accession>
<feature type="domain" description="DUF4394" evidence="2">
    <location>
        <begin position="68"/>
        <end position="305"/>
    </location>
</feature>
<dbReference type="EMBL" id="JYFN01000025">
    <property type="protein sequence ID" value="KJE22271.1"/>
    <property type="molecule type" value="Genomic_DNA"/>
</dbReference>
<dbReference type="PROSITE" id="PS51318">
    <property type="entry name" value="TAT"/>
    <property type="match status" value="1"/>
</dbReference>
<organism evidence="3 4">
    <name type="scientific">Frankia torreyi</name>
    <dbReference type="NCBI Taxonomy" id="1856"/>
    <lineage>
        <taxon>Bacteria</taxon>
        <taxon>Bacillati</taxon>
        <taxon>Actinomycetota</taxon>
        <taxon>Actinomycetes</taxon>
        <taxon>Frankiales</taxon>
        <taxon>Frankiaceae</taxon>
        <taxon>Frankia</taxon>
    </lineage>
</organism>
<protein>
    <recommendedName>
        <fullName evidence="2">DUF4394 domain-containing protein</fullName>
    </recommendedName>
</protein>
<reference evidence="4" key="1">
    <citation type="submission" date="2015-02" db="EMBL/GenBank/DDBJ databases">
        <title>Draft Genome of Frankia sp. CpI1-S.</title>
        <authorList>
            <person name="Oshone R.T."/>
            <person name="Ngom M."/>
            <person name="Ghodhbane-Gtari F."/>
            <person name="Gtari M."/>
            <person name="Morris K."/>
            <person name="Thomas K."/>
            <person name="Sen A."/>
            <person name="Tisa L.S."/>
        </authorList>
    </citation>
    <scope>NUCLEOTIDE SEQUENCE [LARGE SCALE GENOMIC DNA]</scope>
    <source>
        <strain evidence="4">CpI1-S</strain>
    </source>
</reference>
<proteinExistence type="predicted"/>
<dbReference type="AlphaFoldDB" id="A0A0D8BDM1"/>
<comment type="caution">
    <text evidence="3">The sequence shown here is derived from an EMBL/GenBank/DDBJ whole genome shotgun (WGS) entry which is preliminary data.</text>
</comment>
<name>A0A0D8BDM1_9ACTN</name>
<gene>
    <name evidence="3" type="ORF">FF36_03340</name>
</gene>
<keyword evidence="1" id="KW-0732">Signal</keyword>
<sequence precursor="true">MSRSHSSARAAALTAALAAGIVAAIPGLAGVASAAPAAPGAAGAAAVSQRPALFGGLRAVGLTTTGYLVRFDVNAPSRLVRIGRVTGLVGGDTSLIGIDYRVQNSRLYGVGNLGGIYVINTSNAVAIRVSHLTVALSGTAFDVDFDPAANRLHIISNTGQNLRHNLDDSIGTPPIGTTVVDTPLKYPPAVIAANGLTGAAYTNNDLDPATSTTLFTINTTLGQVDVDSPANSGQLVPTGRFGVPVGGNAGFDIYTRRSNGRAVSNRAFATLLVGTTYRLAEIDPLTGRIRAHGSFPSNAQVADIAIPPNQ</sequence>
<dbReference type="InterPro" id="IPR006311">
    <property type="entry name" value="TAT_signal"/>
</dbReference>
<dbReference type="RefSeq" id="WP_044885948.1">
    <property type="nucleotide sequence ID" value="NZ_JYFN01000025.1"/>
</dbReference>
<evidence type="ECO:0000313" key="4">
    <source>
        <dbReference type="Proteomes" id="UP000032545"/>
    </source>
</evidence>
<keyword evidence="4" id="KW-1185">Reference proteome</keyword>